<dbReference type="InterPro" id="IPR011757">
    <property type="entry name" value="Lytic_transglycosylase_MltB"/>
</dbReference>
<dbReference type="PATRIC" id="fig|762836.4.peg.3291"/>
<dbReference type="CDD" id="cd13399">
    <property type="entry name" value="Slt35-like"/>
    <property type="match status" value="1"/>
</dbReference>
<dbReference type="FunFam" id="1.10.8.350:FF:000001">
    <property type="entry name" value="Lytic murein transglycosylase B"/>
    <property type="match status" value="1"/>
</dbReference>
<feature type="chain" id="PRO_5009207052" evidence="3">
    <location>
        <begin position="25"/>
        <end position="391"/>
    </location>
</feature>
<comment type="caution">
    <text evidence="5">The sequence shown here is derived from an EMBL/GenBank/DDBJ whole genome shotgun (WGS) entry which is preliminary data.</text>
</comment>
<sequence length="391" mass="42423">MPIKTLIAPLLASVLLTCAAGAHAQNQPVDRYGYKQPPQKKAAPKKKAEPKPAPKAATDYVGEYVNFGEWKEVRAFLDDVAIRDNFDRKELDTMMSQVRYLDSVVQLVKPAPPGKPKNWQAYRALNVDPVRTSAGVRFWNENAEALARAESLYGVPAEIIVAIVGVETVYGRITGRFRVLDTLATLAFAYPESPSREARMTYFKGELEAALLFARADGLDPLSLRGSFAGAMGMPQFMPSSAMKYAVDFDGSGKIDLLGSSTDVVGSVASFLAAHGWQREVTGPIAYPVKVSPNRAWEPLLQQGLTAKYKPQDLTAAGVVPTVALPEQAMYGLVDLQNGGEATEYWAANPNFFAITQYNRSYFYAMSVVDLGKAIKDARATTSPGTAAGNP</sequence>
<evidence type="ECO:0000259" key="4">
    <source>
        <dbReference type="Pfam" id="PF13406"/>
    </source>
</evidence>
<dbReference type="EC" id="4.2.2.-" evidence="5"/>
<keyword evidence="3" id="KW-0732">Signal</keyword>
<organism evidence="5 6">
    <name type="scientific">Duganella phyllosphaerae</name>
    <dbReference type="NCBI Taxonomy" id="762836"/>
    <lineage>
        <taxon>Bacteria</taxon>
        <taxon>Pseudomonadati</taxon>
        <taxon>Pseudomonadota</taxon>
        <taxon>Betaproteobacteria</taxon>
        <taxon>Burkholderiales</taxon>
        <taxon>Oxalobacteraceae</taxon>
        <taxon>Telluria group</taxon>
        <taxon>Duganella</taxon>
    </lineage>
</organism>
<dbReference type="InterPro" id="IPR031304">
    <property type="entry name" value="SLT_2"/>
</dbReference>
<feature type="domain" description="Transglycosylase SLT" evidence="4">
    <location>
        <begin position="72"/>
        <end position="372"/>
    </location>
</feature>
<evidence type="ECO:0000256" key="1">
    <source>
        <dbReference type="PIRSR" id="PIRSR611757-1"/>
    </source>
</evidence>
<dbReference type="PANTHER" id="PTHR30163">
    <property type="entry name" value="MEMBRANE-BOUND LYTIC MUREIN TRANSGLYCOSYLASE B"/>
    <property type="match status" value="1"/>
</dbReference>
<dbReference type="Proteomes" id="UP000175989">
    <property type="component" value="Unassembled WGS sequence"/>
</dbReference>
<dbReference type="InterPro" id="IPR023346">
    <property type="entry name" value="Lysozyme-like_dom_sf"/>
</dbReference>
<dbReference type="NCBIfam" id="TIGR02282">
    <property type="entry name" value="MltB"/>
    <property type="match status" value="1"/>
</dbReference>
<dbReference type="GO" id="GO:0009253">
    <property type="term" value="P:peptidoglycan catabolic process"/>
    <property type="evidence" value="ECO:0007669"/>
    <property type="project" value="TreeGrafter"/>
</dbReference>
<dbReference type="RefSeq" id="WP_070249397.1">
    <property type="nucleotide sequence ID" value="NZ_LROM01000092.1"/>
</dbReference>
<keyword evidence="6" id="KW-1185">Reference proteome</keyword>
<dbReference type="PANTHER" id="PTHR30163:SF9">
    <property type="entry name" value="MEMBRANE-BOUND LYTIC MUREIN TRANSGLYCOSYLASE B"/>
    <property type="match status" value="1"/>
</dbReference>
<evidence type="ECO:0000256" key="2">
    <source>
        <dbReference type="SAM" id="MobiDB-lite"/>
    </source>
</evidence>
<dbReference type="SUPFAM" id="SSF53955">
    <property type="entry name" value="Lysozyme-like"/>
    <property type="match status" value="1"/>
</dbReference>
<dbReference type="Gene3D" id="1.10.530.10">
    <property type="match status" value="1"/>
</dbReference>
<dbReference type="InterPro" id="IPR043426">
    <property type="entry name" value="MltB-like"/>
</dbReference>
<protein>
    <submittedName>
        <fullName evidence="5">Membrane-bound lytic murein transglycosylase B</fullName>
        <ecNumber evidence="5">4.2.2.-</ecNumber>
    </submittedName>
</protein>
<keyword evidence="5" id="KW-0456">Lyase</keyword>
<dbReference type="Gene3D" id="1.10.8.350">
    <property type="entry name" value="Bacterial muramidase"/>
    <property type="match status" value="1"/>
</dbReference>
<dbReference type="AlphaFoldDB" id="A0A1E7WI03"/>
<feature type="region of interest" description="Disordered" evidence="2">
    <location>
        <begin position="29"/>
        <end position="55"/>
    </location>
</feature>
<reference evidence="6" key="1">
    <citation type="journal article" date="2016" name="Front. Microbiol.">
        <title>Molecular Keys to the Janthinobacterium and Duganella spp. Interaction with the Plant Pathogen Fusarium graminearum.</title>
        <authorList>
            <person name="Haack F.S."/>
            <person name="Poehlein A."/>
            <person name="Kroger C."/>
            <person name="Voigt C.A."/>
            <person name="Piepenbring M."/>
            <person name="Bode H.B."/>
            <person name="Daniel R."/>
            <person name="Schafer W."/>
            <person name="Streit W.R."/>
        </authorList>
    </citation>
    <scope>NUCLEOTIDE SEQUENCE [LARGE SCALE GENOMIC DNA]</scope>
    <source>
        <strain evidence="6">T54</strain>
    </source>
</reference>
<dbReference type="GO" id="GO:0008933">
    <property type="term" value="F:peptidoglycan lytic transglycosylase activity"/>
    <property type="evidence" value="ECO:0007669"/>
    <property type="project" value="TreeGrafter"/>
</dbReference>
<dbReference type="EMBL" id="LROM01000092">
    <property type="protein sequence ID" value="OEZ98253.1"/>
    <property type="molecule type" value="Genomic_DNA"/>
</dbReference>
<dbReference type="Pfam" id="PF13406">
    <property type="entry name" value="SLT_2"/>
    <property type="match status" value="1"/>
</dbReference>
<feature type="signal peptide" evidence="3">
    <location>
        <begin position="1"/>
        <end position="24"/>
    </location>
</feature>
<evidence type="ECO:0000256" key="3">
    <source>
        <dbReference type="SAM" id="SignalP"/>
    </source>
</evidence>
<accession>A0A1E7WI03</accession>
<gene>
    <name evidence="5" type="primary">mltB</name>
    <name evidence="5" type="ORF">DUPY_31980</name>
</gene>
<feature type="active site" evidence="1">
    <location>
        <position position="167"/>
    </location>
</feature>
<name>A0A1E7WI03_9BURK</name>
<dbReference type="OrthoDB" id="9772911at2"/>
<evidence type="ECO:0000313" key="6">
    <source>
        <dbReference type="Proteomes" id="UP000175989"/>
    </source>
</evidence>
<evidence type="ECO:0000313" key="5">
    <source>
        <dbReference type="EMBL" id="OEZ98253.1"/>
    </source>
</evidence>
<proteinExistence type="predicted"/>